<accession>A0AAD1T6S7</accession>
<feature type="compositionally biased region" description="Basic and acidic residues" evidence="6">
    <location>
        <begin position="44"/>
        <end position="67"/>
    </location>
</feature>
<evidence type="ECO:0000256" key="2">
    <source>
        <dbReference type="ARBA" id="ARBA00022737"/>
    </source>
</evidence>
<dbReference type="AlphaFoldDB" id="A0AAD1T6S7"/>
<keyword evidence="3 5" id="KW-0863">Zinc-finger</keyword>
<dbReference type="EMBL" id="OW240921">
    <property type="protein sequence ID" value="CAH2318791.1"/>
    <property type="molecule type" value="Genomic_DNA"/>
</dbReference>
<feature type="domain" description="C2H2-type" evidence="7">
    <location>
        <begin position="115"/>
        <end position="142"/>
    </location>
</feature>
<feature type="domain" description="C2H2-type" evidence="7">
    <location>
        <begin position="316"/>
        <end position="343"/>
    </location>
</feature>
<feature type="region of interest" description="Disordered" evidence="6">
    <location>
        <begin position="29"/>
        <end position="80"/>
    </location>
</feature>
<evidence type="ECO:0000256" key="6">
    <source>
        <dbReference type="SAM" id="MobiDB-lite"/>
    </source>
</evidence>
<evidence type="ECO:0000256" key="3">
    <source>
        <dbReference type="ARBA" id="ARBA00022771"/>
    </source>
</evidence>
<evidence type="ECO:0000256" key="5">
    <source>
        <dbReference type="PROSITE-ProRule" id="PRU00042"/>
    </source>
</evidence>
<sequence>MDAQDILNKGDLRVDQPQSPCKQMYVTDCERVPGSPSGVTQEKGAGEPLHDEIKDEHIQPDPCKENQSDQEIPPSQPPSTTCTMCDKTFDTSSMLTEHVESTHSQCGLPDNFSKFFCAECGRWFQTLLNLEKHQLLHRGDRPQQVSFWGKKLFQCCYCSRRFSTNTHLQRHHKNCSKKDLPPEPPGTKEQEYVYRKRRVRRRVPHKDDLRINQPQLSCRELYEMDCARVQGSSPGVTLDKGAGDPLQCCIASEDEMFKDSHVKLQHSKENQPVHETPPSSTTCAVCDKTFPNSSALTDHCENAHSQSELSEKVFVYRCEECGRGFQTLLNLEKHQLLHRGDRPQQVSFWGKKLFQCRYCSHRFSTKMLLQQHYGDFSQKDLPEEPPETRDEEQSHMSCLECGLNFTEEEDLHQHYIQHARGEL</sequence>
<feature type="domain" description="C2H2-type" evidence="7">
    <location>
        <begin position="80"/>
        <end position="104"/>
    </location>
</feature>
<dbReference type="PANTHER" id="PTHR24408">
    <property type="entry name" value="ZINC FINGER PROTEIN"/>
    <property type="match status" value="1"/>
</dbReference>
<protein>
    <submittedName>
        <fullName evidence="8">Gastrula zinc finger -like</fullName>
    </submittedName>
</protein>
<dbReference type="GO" id="GO:0043565">
    <property type="term" value="F:sequence-specific DNA binding"/>
    <property type="evidence" value="ECO:0007669"/>
    <property type="project" value="TreeGrafter"/>
</dbReference>
<feature type="domain" description="C2H2-type" evidence="7">
    <location>
        <begin position="281"/>
        <end position="309"/>
    </location>
</feature>
<dbReference type="PROSITE" id="PS50157">
    <property type="entry name" value="ZINC_FINGER_C2H2_2"/>
    <property type="match status" value="6"/>
</dbReference>
<dbReference type="PROSITE" id="PS00028">
    <property type="entry name" value="ZINC_FINGER_C2H2_1"/>
    <property type="match status" value="4"/>
</dbReference>
<dbReference type="GO" id="GO:0000981">
    <property type="term" value="F:DNA-binding transcription factor activity, RNA polymerase II-specific"/>
    <property type="evidence" value="ECO:0007669"/>
    <property type="project" value="TreeGrafter"/>
</dbReference>
<keyword evidence="2" id="KW-0677">Repeat</keyword>
<feature type="domain" description="C2H2-type" evidence="7">
    <location>
        <begin position="396"/>
        <end position="423"/>
    </location>
</feature>
<dbReference type="GO" id="GO:0005634">
    <property type="term" value="C:nucleus"/>
    <property type="evidence" value="ECO:0007669"/>
    <property type="project" value="TreeGrafter"/>
</dbReference>
<evidence type="ECO:0000313" key="9">
    <source>
        <dbReference type="Proteomes" id="UP001295444"/>
    </source>
</evidence>
<organism evidence="8 9">
    <name type="scientific">Pelobates cultripes</name>
    <name type="common">Western spadefoot toad</name>
    <dbReference type="NCBI Taxonomy" id="61616"/>
    <lineage>
        <taxon>Eukaryota</taxon>
        <taxon>Metazoa</taxon>
        <taxon>Chordata</taxon>
        <taxon>Craniata</taxon>
        <taxon>Vertebrata</taxon>
        <taxon>Euteleostomi</taxon>
        <taxon>Amphibia</taxon>
        <taxon>Batrachia</taxon>
        <taxon>Anura</taxon>
        <taxon>Pelobatoidea</taxon>
        <taxon>Pelobatidae</taxon>
        <taxon>Pelobates</taxon>
    </lineage>
</organism>
<evidence type="ECO:0000313" key="8">
    <source>
        <dbReference type="EMBL" id="CAH2318791.1"/>
    </source>
</evidence>
<reference evidence="8" key="1">
    <citation type="submission" date="2022-03" db="EMBL/GenBank/DDBJ databases">
        <authorList>
            <person name="Alioto T."/>
            <person name="Alioto T."/>
            <person name="Gomez Garrido J."/>
        </authorList>
    </citation>
    <scope>NUCLEOTIDE SEQUENCE</scope>
</reference>
<feature type="domain" description="C2H2-type" evidence="7">
    <location>
        <begin position="153"/>
        <end position="181"/>
    </location>
</feature>
<keyword evidence="4" id="KW-0862">Zinc</keyword>
<dbReference type="InterPro" id="IPR013087">
    <property type="entry name" value="Znf_C2H2_type"/>
</dbReference>
<evidence type="ECO:0000259" key="7">
    <source>
        <dbReference type="PROSITE" id="PS50157"/>
    </source>
</evidence>
<gene>
    <name evidence="8" type="ORF">PECUL_23A049617</name>
</gene>
<evidence type="ECO:0000256" key="4">
    <source>
        <dbReference type="ARBA" id="ARBA00022833"/>
    </source>
</evidence>
<dbReference type="InterPro" id="IPR036236">
    <property type="entry name" value="Znf_C2H2_sf"/>
</dbReference>
<keyword evidence="9" id="KW-1185">Reference proteome</keyword>
<dbReference type="SMART" id="SM00355">
    <property type="entry name" value="ZnF_C2H2"/>
    <property type="match status" value="7"/>
</dbReference>
<dbReference type="Pfam" id="PF00096">
    <property type="entry name" value="zf-C2H2"/>
    <property type="match status" value="2"/>
</dbReference>
<dbReference type="GO" id="GO:0008270">
    <property type="term" value="F:zinc ion binding"/>
    <property type="evidence" value="ECO:0007669"/>
    <property type="project" value="UniProtKB-KW"/>
</dbReference>
<keyword evidence="1" id="KW-0479">Metal-binding</keyword>
<name>A0AAD1T6S7_PELCU</name>
<dbReference type="PANTHER" id="PTHR24408:SF58">
    <property type="entry name" value="TRANSCRIPTION FACTOR (TFIIIA), PUTATIVE (AFU_ORTHOLOGUE AFUA_1G05150)-RELATED"/>
    <property type="match status" value="1"/>
</dbReference>
<dbReference type="SUPFAM" id="SSF57667">
    <property type="entry name" value="beta-beta-alpha zinc fingers"/>
    <property type="match status" value="2"/>
</dbReference>
<proteinExistence type="predicted"/>
<dbReference type="Proteomes" id="UP001295444">
    <property type="component" value="Chromosome 10"/>
</dbReference>
<dbReference type="Gene3D" id="3.30.160.60">
    <property type="entry name" value="Classic Zinc Finger"/>
    <property type="match status" value="3"/>
</dbReference>
<evidence type="ECO:0000256" key="1">
    <source>
        <dbReference type="ARBA" id="ARBA00022723"/>
    </source>
</evidence>